<dbReference type="Pfam" id="PF02631">
    <property type="entry name" value="RecX_HTH2"/>
    <property type="match status" value="1"/>
</dbReference>
<evidence type="ECO:0000259" key="7">
    <source>
        <dbReference type="Pfam" id="PF21981"/>
    </source>
</evidence>
<comment type="subcellular location">
    <subcellularLocation>
        <location evidence="1 5">Cytoplasm</location>
    </subcellularLocation>
</comment>
<dbReference type="Gene3D" id="1.10.10.10">
    <property type="entry name" value="Winged helix-like DNA-binding domain superfamily/Winged helix DNA-binding domain"/>
    <property type="match status" value="3"/>
</dbReference>
<evidence type="ECO:0000256" key="3">
    <source>
        <dbReference type="ARBA" id="ARBA00018111"/>
    </source>
</evidence>
<dbReference type="EMBL" id="JBHSAP010000018">
    <property type="protein sequence ID" value="MFC4077913.1"/>
    <property type="molecule type" value="Genomic_DNA"/>
</dbReference>
<organism evidence="9 10">
    <name type="scientific">Salinithrix halophila</name>
    <dbReference type="NCBI Taxonomy" id="1485204"/>
    <lineage>
        <taxon>Bacteria</taxon>
        <taxon>Bacillati</taxon>
        <taxon>Bacillota</taxon>
        <taxon>Bacilli</taxon>
        <taxon>Bacillales</taxon>
        <taxon>Thermoactinomycetaceae</taxon>
        <taxon>Salinithrix</taxon>
    </lineage>
</organism>
<dbReference type="InterPro" id="IPR053926">
    <property type="entry name" value="RecX_HTH_1st"/>
</dbReference>
<comment type="caution">
    <text evidence="9">The sequence shown here is derived from an EMBL/GenBank/DDBJ whole genome shotgun (WGS) entry which is preliminary data.</text>
</comment>
<evidence type="ECO:0000259" key="6">
    <source>
        <dbReference type="Pfam" id="PF02631"/>
    </source>
</evidence>
<dbReference type="InterPro" id="IPR036388">
    <property type="entry name" value="WH-like_DNA-bd_sf"/>
</dbReference>
<dbReference type="InterPro" id="IPR053925">
    <property type="entry name" value="RecX_HTH_3rd"/>
</dbReference>
<feature type="domain" description="RecX second three-helical" evidence="6">
    <location>
        <begin position="111"/>
        <end position="151"/>
    </location>
</feature>
<evidence type="ECO:0000256" key="2">
    <source>
        <dbReference type="ARBA" id="ARBA00009695"/>
    </source>
</evidence>
<evidence type="ECO:0000313" key="9">
    <source>
        <dbReference type="EMBL" id="MFC4077913.1"/>
    </source>
</evidence>
<dbReference type="HAMAP" id="MF_01114">
    <property type="entry name" value="RecX"/>
    <property type="match status" value="1"/>
</dbReference>
<evidence type="ECO:0000256" key="5">
    <source>
        <dbReference type="HAMAP-Rule" id="MF_01114"/>
    </source>
</evidence>
<keyword evidence="4 5" id="KW-0963">Cytoplasm</keyword>
<dbReference type="RefSeq" id="WP_380705748.1">
    <property type="nucleotide sequence ID" value="NZ_JBHSAP010000018.1"/>
</dbReference>
<evidence type="ECO:0000313" key="10">
    <source>
        <dbReference type="Proteomes" id="UP001595843"/>
    </source>
</evidence>
<sequence>MGERGEITRIERQKSGAPRYNIHIDGSYRFAVHEDVLVKFALSKGMQVDAKEMERILVEEERNKVRQAVLRYVGYKPRTVSEVERYLTGKGFAPEHHHPVIAEMKKQGYLDDRRFAESWVEERRRTKGYGVAMLRQELKQKGISEEVVAEAVGDLGQDEEREVAQQVAEKRYRRLRGHPWPAVERRLGQYLFRRGFASSLVYSLLREYRDRHGEERE</sequence>
<evidence type="ECO:0000256" key="1">
    <source>
        <dbReference type="ARBA" id="ARBA00004496"/>
    </source>
</evidence>
<dbReference type="Pfam" id="PF21981">
    <property type="entry name" value="RecX_HTH3"/>
    <property type="match status" value="1"/>
</dbReference>
<comment type="similarity">
    <text evidence="2 5">Belongs to the RecX family.</text>
</comment>
<protein>
    <recommendedName>
        <fullName evidence="3 5">Regulatory protein RecX</fullName>
    </recommendedName>
</protein>
<dbReference type="PANTHER" id="PTHR33602">
    <property type="entry name" value="REGULATORY PROTEIN RECX FAMILY PROTEIN"/>
    <property type="match status" value="1"/>
</dbReference>
<gene>
    <name evidence="5" type="primary">recX</name>
    <name evidence="9" type="ORF">ACFOUO_14015</name>
</gene>
<dbReference type="Pfam" id="PF21982">
    <property type="entry name" value="RecX_HTH1"/>
    <property type="match status" value="1"/>
</dbReference>
<evidence type="ECO:0000256" key="4">
    <source>
        <dbReference type="ARBA" id="ARBA00022490"/>
    </source>
</evidence>
<keyword evidence="10" id="KW-1185">Reference proteome</keyword>
<accession>A0ABV8JHB8</accession>
<evidence type="ECO:0000259" key="8">
    <source>
        <dbReference type="Pfam" id="PF21982"/>
    </source>
</evidence>
<reference evidence="10" key="1">
    <citation type="journal article" date="2019" name="Int. J. Syst. Evol. Microbiol.">
        <title>The Global Catalogue of Microorganisms (GCM) 10K type strain sequencing project: providing services to taxonomists for standard genome sequencing and annotation.</title>
        <authorList>
            <consortium name="The Broad Institute Genomics Platform"/>
            <consortium name="The Broad Institute Genome Sequencing Center for Infectious Disease"/>
            <person name="Wu L."/>
            <person name="Ma J."/>
        </authorList>
    </citation>
    <scope>NUCLEOTIDE SEQUENCE [LARGE SCALE GENOMIC DNA]</scope>
    <source>
        <strain evidence="10">IBRC-M 10813</strain>
    </source>
</reference>
<feature type="domain" description="RecX first three-helical" evidence="8">
    <location>
        <begin position="66"/>
        <end position="103"/>
    </location>
</feature>
<dbReference type="InterPro" id="IPR053924">
    <property type="entry name" value="RecX_HTH_2nd"/>
</dbReference>
<feature type="domain" description="RecX third three-helical" evidence="7">
    <location>
        <begin position="159"/>
        <end position="204"/>
    </location>
</feature>
<comment type="function">
    <text evidence="5">Modulates RecA activity.</text>
</comment>
<dbReference type="PANTHER" id="PTHR33602:SF1">
    <property type="entry name" value="REGULATORY PROTEIN RECX FAMILY PROTEIN"/>
    <property type="match status" value="1"/>
</dbReference>
<dbReference type="Proteomes" id="UP001595843">
    <property type="component" value="Unassembled WGS sequence"/>
</dbReference>
<proteinExistence type="inferred from homology"/>
<dbReference type="InterPro" id="IPR003783">
    <property type="entry name" value="Regulatory_RecX"/>
</dbReference>
<name>A0ABV8JHB8_9BACL</name>